<dbReference type="PANTHER" id="PTHR21666:SF286">
    <property type="entry name" value="LIPOPROTEIN NLPD"/>
    <property type="match status" value="1"/>
</dbReference>
<accession>A0ABV5CDW4</accession>
<keyword evidence="1" id="KW-0175">Coiled coil</keyword>
<feature type="coiled-coil region" evidence="1">
    <location>
        <begin position="56"/>
        <end position="90"/>
    </location>
</feature>
<dbReference type="EC" id="3.4.24.-" evidence="4"/>
<evidence type="ECO:0000313" key="5">
    <source>
        <dbReference type="Proteomes" id="UP001580928"/>
    </source>
</evidence>
<dbReference type="RefSeq" id="WP_375556385.1">
    <property type="nucleotide sequence ID" value="NZ_JBBVGT010000002.1"/>
</dbReference>
<organism evidence="4 5">
    <name type="scientific">Albibacterium profundi</name>
    <dbReference type="NCBI Taxonomy" id="3134906"/>
    <lineage>
        <taxon>Bacteria</taxon>
        <taxon>Pseudomonadati</taxon>
        <taxon>Bacteroidota</taxon>
        <taxon>Sphingobacteriia</taxon>
        <taxon>Sphingobacteriales</taxon>
        <taxon>Sphingobacteriaceae</taxon>
        <taxon>Albibacterium</taxon>
    </lineage>
</organism>
<gene>
    <name evidence="4" type="ORF">WKR92_03160</name>
</gene>
<dbReference type="Gene3D" id="2.70.70.10">
    <property type="entry name" value="Glucose Permease (Domain IIA)"/>
    <property type="match status" value="1"/>
</dbReference>
<dbReference type="PANTHER" id="PTHR21666">
    <property type="entry name" value="PEPTIDASE-RELATED"/>
    <property type="match status" value="1"/>
</dbReference>
<keyword evidence="5" id="KW-1185">Reference proteome</keyword>
<dbReference type="GO" id="GO:0016787">
    <property type="term" value="F:hydrolase activity"/>
    <property type="evidence" value="ECO:0007669"/>
    <property type="project" value="UniProtKB-KW"/>
</dbReference>
<sequence length="322" mass="36222">MAKTKFYYNSHTLKYEKVKVSLWTKILRLTGVLSCGLLFACILLFLGFTYLDSPKEKQLKRELNKLTLQYEVMQNKMDQANAVLKDLQERDANIYRVIFEADPISPDIRNAGFGGIDRYENLKNYNNSELMIKSSAQLDQLASSLYVQAKSFKELETLAESKSEMLASIPAIQPLNGKNLKRGISGFGSRIHPIYKIRKMHSGIDFSAPIGTPVYATGNGKIIKVSSDHGYGRHIEIDHGFGYKTLYAHLSKFAVKKGKKVKRGDLIGYVGNTGASTGPHLHYEVLKNNRSVNPVNFFYNDLTPGEYAEMLKVASQVNQSFD</sequence>
<proteinExistence type="predicted"/>
<dbReference type="InterPro" id="IPR011055">
    <property type="entry name" value="Dup_hybrid_motif"/>
</dbReference>
<dbReference type="InterPro" id="IPR016047">
    <property type="entry name" value="M23ase_b-sheet_dom"/>
</dbReference>
<dbReference type="Proteomes" id="UP001580928">
    <property type="component" value="Unassembled WGS sequence"/>
</dbReference>
<keyword evidence="4" id="KW-0378">Hydrolase</keyword>
<keyword evidence="2" id="KW-0472">Membrane</keyword>
<dbReference type="EMBL" id="JBBVGT010000002">
    <property type="protein sequence ID" value="MFB5944825.1"/>
    <property type="molecule type" value="Genomic_DNA"/>
</dbReference>
<dbReference type="SUPFAM" id="SSF51261">
    <property type="entry name" value="Duplicated hybrid motif"/>
    <property type="match status" value="1"/>
</dbReference>
<reference evidence="4 5" key="1">
    <citation type="submission" date="2024-04" db="EMBL/GenBank/DDBJ databases">
        <title>Albibacterium profundi sp. nov., isolated from sediment of the Challenger Deep of Mariana Trench.</title>
        <authorList>
            <person name="Wang Y."/>
        </authorList>
    </citation>
    <scope>NUCLEOTIDE SEQUENCE [LARGE SCALE GENOMIC DNA]</scope>
    <source>
        <strain evidence="4 5">RHL897</strain>
    </source>
</reference>
<evidence type="ECO:0000256" key="1">
    <source>
        <dbReference type="SAM" id="Coils"/>
    </source>
</evidence>
<feature type="domain" description="M23ase beta-sheet core" evidence="3">
    <location>
        <begin position="199"/>
        <end position="294"/>
    </location>
</feature>
<evidence type="ECO:0000259" key="3">
    <source>
        <dbReference type="Pfam" id="PF01551"/>
    </source>
</evidence>
<evidence type="ECO:0000313" key="4">
    <source>
        <dbReference type="EMBL" id="MFB5944825.1"/>
    </source>
</evidence>
<feature type="transmembrane region" description="Helical" evidence="2">
    <location>
        <begin position="26"/>
        <end position="51"/>
    </location>
</feature>
<comment type="caution">
    <text evidence="4">The sequence shown here is derived from an EMBL/GenBank/DDBJ whole genome shotgun (WGS) entry which is preliminary data.</text>
</comment>
<keyword evidence="2" id="KW-1133">Transmembrane helix</keyword>
<dbReference type="CDD" id="cd12797">
    <property type="entry name" value="M23_peptidase"/>
    <property type="match status" value="1"/>
</dbReference>
<dbReference type="Pfam" id="PF01551">
    <property type="entry name" value="Peptidase_M23"/>
    <property type="match status" value="1"/>
</dbReference>
<protein>
    <submittedName>
        <fullName evidence="4">M23 family metallopeptidase</fullName>
        <ecNumber evidence="4">3.4.24.-</ecNumber>
    </submittedName>
</protein>
<evidence type="ECO:0000256" key="2">
    <source>
        <dbReference type="SAM" id="Phobius"/>
    </source>
</evidence>
<keyword evidence="2" id="KW-0812">Transmembrane</keyword>
<dbReference type="InterPro" id="IPR050570">
    <property type="entry name" value="Cell_wall_metabolism_enzyme"/>
</dbReference>
<name>A0ABV5CDW4_9SPHI</name>